<protein>
    <recommendedName>
        <fullName evidence="5">PH domain-containing protein</fullName>
    </recommendedName>
</protein>
<keyword evidence="2" id="KW-0472">Membrane</keyword>
<evidence type="ECO:0008006" key="5">
    <source>
        <dbReference type="Google" id="ProtNLM"/>
    </source>
</evidence>
<proteinExistence type="predicted"/>
<comment type="caution">
    <text evidence="3">The sequence shown here is derived from an EMBL/GenBank/DDBJ whole genome shotgun (WGS) entry which is preliminary data.</text>
</comment>
<dbReference type="RefSeq" id="WP_249737069.1">
    <property type="nucleotide sequence ID" value="NZ_JAKNCJ010000002.1"/>
</dbReference>
<feature type="transmembrane region" description="Helical" evidence="2">
    <location>
        <begin position="45"/>
        <end position="64"/>
    </location>
</feature>
<feature type="transmembrane region" description="Helical" evidence="2">
    <location>
        <begin position="91"/>
        <end position="113"/>
    </location>
</feature>
<dbReference type="EMBL" id="JAKNCJ010000002">
    <property type="protein sequence ID" value="MCL6422972.1"/>
    <property type="molecule type" value="Genomic_DNA"/>
</dbReference>
<evidence type="ECO:0000313" key="4">
    <source>
        <dbReference type="Proteomes" id="UP001203761"/>
    </source>
</evidence>
<evidence type="ECO:0000256" key="2">
    <source>
        <dbReference type="SAM" id="Phobius"/>
    </source>
</evidence>
<organism evidence="3 4">
    <name type="scientific">Brachybacterium equifaecis</name>
    <dbReference type="NCBI Taxonomy" id="2910770"/>
    <lineage>
        <taxon>Bacteria</taxon>
        <taxon>Bacillati</taxon>
        <taxon>Actinomycetota</taxon>
        <taxon>Actinomycetes</taxon>
        <taxon>Micrococcales</taxon>
        <taxon>Dermabacteraceae</taxon>
        <taxon>Brachybacterium</taxon>
    </lineage>
</organism>
<accession>A0ABT0QZ88</accession>
<evidence type="ECO:0000313" key="3">
    <source>
        <dbReference type="EMBL" id="MCL6422972.1"/>
    </source>
</evidence>
<evidence type="ECO:0000256" key="1">
    <source>
        <dbReference type="SAM" id="MobiDB-lite"/>
    </source>
</evidence>
<feature type="region of interest" description="Disordered" evidence="1">
    <location>
        <begin position="1"/>
        <end position="29"/>
    </location>
</feature>
<keyword evidence="2" id="KW-1133">Transmembrane helix</keyword>
<dbReference type="Proteomes" id="UP001203761">
    <property type="component" value="Unassembled WGS sequence"/>
</dbReference>
<name>A0ABT0QZ88_9MICO</name>
<reference evidence="3" key="1">
    <citation type="submission" date="2022-02" db="EMBL/GenBank/DDBJ databases">
        <authorList>
            <person name="Lee M."/>
            <person name="Kim S.-J."/>
            <person name="Jung M.-Y."/>
        </authorList>
    </citation>
    <scope>NUCLEOTIDE SEQUENCE</scope>
    <source>
        <strain evidence="3">JHP9</strain>
    </source>
</reference>
<keyword evidence="2" id="KW-0812">Transmembrane</keyword>
<keyword evidence="4" id="KW-1185">Reference proteome</keyword>
<sequence>MTAASGAPVPPSAAPRADGTPQPRRTRAGAVIVGPTRRARYGPGAVIGLPLLAVLLSSFPAAMIERWREGRIAAGADGIAVRLLEPAPVQLLAGALLLWAVVAAWAAIPLVLVHRVVHLDPRTGELSLRTGLRVAQRRALVDVVHAGADPERTGTGTIGFADGADWTIPAAGWDEASFDGMRALQEAAGLPVQPPRASLIAAARAASRLRAQREMAARIAMPWRTEYDADSTAFLAEFDRRRRVLGRKEPARPGDLLPGEPLPEARR</sequence>
<feature type="region of interest" description="Disordered" evidence="1">
    <location>
        <begin position="246"/>
        <end position="267"/>
    </location>
</feature>
<gene>
    <name evidence="3" type="ORF">Bequi_06145</name>
</gene>